<sequence length="149" mass="16440">MCGNATDAAIKAGYSKKTAGQIGEQNLKKLEIKQAIQSRMKVLEKSSIATADEVLRVFTQILRQELTEEVTELNQITGEFVTIEKQPSIAEVIKAGSELMKRYPTNLELKKINLEIEKLKSQIGGDEGQDEKIANFLNMVKGAISDGVE</sequence>
<dbReference type="InterPro" id="IPR052404">
    <property type="entry name" value="SPP1-like_terminase"/>
</dbReference>
<dbReference type="Proteomes" id="UP001230629">
    <property type="component" value="Unassembled WGS sequence"/>
</dbReference>
<dbReference type="PANTHER" id="PTHR41328">
    <property type="entry name" value="TERMINASE SMALL SUBUNIT-RELATED"/>
    <property type="match status" value="1"/>
</dbReference>
<accession>A0AAW6XV22</accession>
<evidence type="ECO:0000256" key="1">
    <source>
        <dbReference type="ARBA" id="ARBA00022612"/>
    </source>
</evidence>
<dbReference type="PANTHER" id="PTHR41328:SF2">
    <property type="entry name" value="TERMINASE SMALL SUBUNIT"/>
    <property type="match status" value="1"/>
</dbReference>
<evidence type="ECO:0000313" key="3">
    <source>
        <dbReference type="EMBL" id="MDK6898527.1"/>
    </source>
</evidence>
<protein>
    <submittedName>
        <fullName evidence="3">Terminase small subunit</fullName>
    </submittedName>
</protein>
<proteinExistence type="predicted"/>
<name>A0AAW6XV22_STRAG</name>
<keyword evidence="1" id="KW-1188">Viral release from host cell</keyword>
<dbReference type="RefSeq" id="WP_229295347.1">
    <property type="nucleotide sequence ID" value="NZ_CBCRTN010000001.1"/>
</dbReference>
<reference evidence="3" key="1">
    <citation type="submission" date="2023-05" db="EMBL/GenBank/DDBJ databases">
        <title>Cataloging the Phylogenetic Diversity of Human Bladder Bacteria.</title>
        <authorList>
            <person name="Du J."/>
        </authorList>
    </citation>
    <scope>NUCLEOTIDE SEQUENCE</scope>
    <source>
        <strain evidence="3">UMB8703</strain>
    </source>
</reference>
<gene>
    <name evidence="3" type="ORF">QP229_00735</name>
</gene>
<dbReference type="Pfam" id="PF03592">
    <property type="entry name" value="Terminase_2"/>
    <property type="match status" value="1"/>
</dbReference>
<dbReference type="Gene3D" id="1.10.10.1400">
    <property type="entry name" value="Terminase, small subunit, N-terminal DNA-binding domain, HTH motif"/>
    <property type="match status" value="1"/>
</dbReference>
<dbReference type="InterPro" id="IPR038713">
    <property type="entry name" value="Terminase_Gp1_N_sf"/>
</dbReference>
<comment type="caution">
    <text evidence="3">The sequence shown here is derived from an EMBL/GenBank/DDBJ whole genome shotgun (WGS) entry which is preliminary data.</text>
</comment>
<dbReference type="AlphaFoldDB" id="A0AAW6XV22"/>
<dbReference type="GO" id="GO:0051276">
    <property type="term" value="P:chromosome organization"/>
    <property type="evidence" value="ECO:0007669"/>
    <property type="project" value="InterPro"/>
</dbReference>
<organism evidence="3 4">
    <name type="scientific">Streptococcus agalactiae</name>
    <dbReference type="NCBI Taxonomy" id="1311"/>
    <lineage>
        <taxon>Bacteria</taxon>
        <taxon>Bacillati</taxon>
        <taxon>Bacillota</taxon>
        <taxon>Bacilli</taxon>
        <taxon>Lactobacillales</taxon>
        <taxon>Streptococcaceae</taxon>
        <taxon>Streptococcus</taxon>
    </lineage>
</organism>
<evidence type="ECO:0000313" key="4">
    <source>
        <dbReference type="Proteomes" id="UP001230629"/>
    </source>
</evidence>
<evidence type="ECO:0000256" key="2">
    <source>
        <dbReference type="ARBA" id="ARBA00023219"/>
    </source>
</evidence>
<dbReference type="EMBL" id="JASOIH010000001">
    <property type="protein sequence ID" value="MDK6898527.1"/>
    <property type="molecule type" value="Genomic_DNA"/>
</dbReference>
<dbReference type="InterPro" id="IPR005335">
    <property type="entry name" value="Terminase_ssu"/>
</dbReference>
<dbReference type="Gene3D" id="6.10.140.2160">
    <property type="match status" value="1"/>
</dbReference>
<keyword evidence="2" id="KW-0231">Viral genome packaging</keyword>